<evidence type="ECO:0000313" key="3">
    <source>
        <dbReference type="Proteomes" id="UP000319499"/>
    </source>
</evidence>
<dbReference type="EMBL" id="SELH01000011">
    <property type="protein sequence ID" value="TWP30523.1"/>
    <property type="molecule type" value="Genomic_DNA"/>
</dbReference>
<evidence type="ECO:0000256" key="1">
    <source>
        <dbReference type="SAM" id="MobiDB-lite"/>
    </source>
</evidence>
<dbReference type="Proteomes" id="UP000319499">
    <property type="component" value="Unassembled WGS sequence"/>
</dbReference>
<dbReference type="AlphaFoldDB" id="A0A563DKX1"/>
<dbReference type="InterPro" id="IPR009279">
    <property type="entry name" value="Portal_Mu"/>
</dbReference>
<feature type="region of interest" description="Disordered" evidence="1">
    <location>
        <begin position="1"/>
        <end position="21"/>
    </location>
</feature>
<accession>A0A563DKX1</accession>
<name>A0A563DKX1_9FLAO</name>
<dbReference type="RefSeq" id="WP_146291195.1">
    <property type="nucleotide sequence ID" value="NZ_SELH01000011.1"/>
</dbReference>
<reference evidence="2 3" key="1">
    <citation type="submission" date="2019-02" db="EMBL/GenBank/DDBJ databases">
        <title>Apibacter muscae sp. nov.: a novel member of the house fly microbiota.</title>
        <authorList>
            <person name="Park R."/>
        </authorList>
    </citation>
    <scope>NUCLEOTIDE SEQUENCE [LARGE SCALE GENOMIC DNA]</scope>
    <source>
        <strain evidence="2 3">AL1</strain>
    </source>
</reference>
<sequence>MSKKRRHNRRPAIQQPQAQAEKKSNYLSSLLVPQEISIHAKSINDYKIAVALALDNSNPDRSPLGALYDNLLLDNHVASVIDSRILYSQRSPFKMIDDKGNENEELSWLLERSWFEELIRLVLFSKFQGTTLLELYETNAEGELATTTEIPQSHFNATKGLILKEPGATNGWQYKEGIFKNYYVQIGKDRDLGILERLAPMILAKKIGWGAWMDFIDKYGVPPLFITTDREDNSRLQQLYSSAMAFKSNSFLIGRGNEKFEVGSTHTGNSKDTFDVFIERANDEISKRILGGSSLTDQKTFVGSAQIQYRLAEDRYNADKIFFKNIFNSFIRPRLINLSPIYAPLQNHYFEWDNSEVRTADGVADLVVKLSQAGYVPDPEFVEQETGIKLLGLKENTIVKPQPEAEKKK</sequence>
<dbReference type="OrthoDB" id="9797300at2"/>
<keyword evidence="3" id="KW-1185">Reference proteome</keyword>
<proteinExistence type="predicted"/>
<dbReference type="Pfam" id="PF06074">
    <property type="entry name" value="Portal_Mu"/>
    <property type="match status" value="1"/>
</dbReference>
<feature type="compositionally biased region" description="Basic residues" evidence="1">
    <location>
        <begin position="1"/>
        <end position="10"/>
    </location>
</feature>
<gene>
    <name evidence="2" type="ORF">ETU09_00550</name>
</gene>
<evidence type="ECO:0000313" key="2">
    <source>
        <dbReference type="EMBL" id="TWP30523.1"/>
    </source>
</evidence>
<comment type="caution">
    <text evidence="2">The sequence shown here is derived from an EMBL/GenBank/DDBJ whole genome shotgun (WGS) entry which is preliminary data.</text>
</comment>
<protein>
    <submittedName>
        <fullName evidence="2">DUF935 family protein</fullName>
    </submittedName>
</protein>
<organism evidence="2 3">
    <name type="scientific">Apibacter muscae</name>
    <dbReference type="NCBI Taxonomy" id="2509004"/>
    <lineage>
        <taxon>Bacteria</taxon>
        <taxon>Pseudomonadati</taxon>
        <taxon>Bacteroidota</taxon>
        <taxon>Flavobacteriia</taxon>
        <taxon>Flavobacteriales</taxon>
        <taxon>Weeksellaceae</taxon>
        <taxon>Apibacter</taxon>
    </lineage>
</organism>